<evidence type="ECO:0000256" key="3">
    <source>
        <dbReference type="ARBA" id="ARBA00038502"/>
    </source>
</evidence>
<keyword evidence="2" id="KW-0012">Acyltransferase</keyword>
<name>A0ABT4S8Z6_9ACTN</name>
<evidence type="ECO:0000313" key="5">
    <source>
        <dbReference type="EMBL" id="MDA0633688.1"/>
    </source>
</evidence>
<comment type="caution">
    <text evidence="5">The sequence shown here is derived from an EMBL/GenBank/DDBJ whole genome shotgun (WGS) entry which is preliminary data.</text>
</comment>
<keyword evidence="1" id="KW-0808">Transferase</keyword>
<dbReference type="SUPFAM" id="SSF55729">
    <property type="entry name" value="Acyl-CoA N-acyltransferases (Nat)"/>
    <property type="match status" value="1"/>
</dbReference>
<dbReference type="EMBL" id="JAPNNL010000026">
    <property type="protein sequence ID" value="MDA0633688.1"/>
    <property type="molecule type" value="Genomic_DNA"/>
</dbReference>
<gene>
    <name evidence="5" type="ORF">OUY22_09685</name>
</gene>
<dbReference type="PANTHER" id="PTHR43792:SF8">
    <property type="entry name" value="[RIBOSOMAL PROTEIN US5]-ALANINE N-ACETYLTRANSFERASE"/>
    <property type="match status" value="1"/>
</dbReference>
<comment type="similarity">
    <text evidence="3">Belongs to the acetyltransferase family. RimJ subfamily.</text>
</comment>
<proteinExistence type="inferred from homology"/>
<dbReference type="PANTHER" id="PTHR43792">
    <property type="entry name" value="GNAT FAMILY, PUTATIVE (AFU_ORTHOLOGUE AFUA_3G00765)-RELATED-RELATED"/>
    <property type="match status" value="1"/>
</dbReference>
<accession>A0ABT4S8Z6</accession>
<dbReference type="InterPro" id="IPR051531">
    <property type="entry name" value="N-acetyltransferase"/>
</dbReference>
<dbReference type="Proteomes" id="UP001144036">
    <property type="component" value="Unassembled WGS sequence"/>
</dbReference>
<organism evidence="5 6">
    <name type="scientific">Nonomuraea corallina</name>
    <dbReference type="NCBI Taxonomy" id="2989783"/>
    <lineage>
        <taxon>Bacteria</taxon>
        <taxon>Bacillati</taxon>
        <taxon>Actinomycetota</taxon>
        <taxon>Actinomycetes</taxon>
        <taxon>Streptosporangiales</taxon>
        <taxon>Streptosporangiaceae</taxon>
        <taxon>Nonomuraea</taxon>
    </lineage>
</organism>
<keyword evidence="6" id="KW-1185">Reference proteome</keyword>
<dbReference type="PROSITE" id="PS51186">
    <property type="entry name" value="GNAT"/>
    <property type="match status" value="1"/>
</dbReference>
<dbReference type="RefSeq" id="WP_270154496.1">
    <property type="nucleotide sequence ID" value="NZ_JAPNNL010000026.1"/>
</dbReference>
<dbReference type="Pfam" id="PF13302">
    <property type="entry name" value="Acetyltransf_3"/>
    <property type="match status" value="1"/>
</dbReference>
<reference evidence="5" key="1">
    <citation type="submission" date="2022-11" db="EMBL/GenBank/DDBJ databases">
        <title>Nonomuraea corallina sp. nov., a new species of the genus Nonomuraea isolated from sea side sediment in Thai sea.</title>
        <authorList>
            <person name="Ngamcharungchit C."/>
            <person name="Matsumoto A."/>
            <person name="Suriyachadkun C."/>
            <person name="Panbangred W."/>
            <person name="Inahashi Y."/>
            <person name="Intra B."/>
        </authorList>
    </citation>
    <scope>NUCLEOTIDE SEQUENCE</scope>
    <source>
        <strain evidence="5">MCN248</strain>
    </source>
</reference>
<evidence type="ECO:0000256" key="1">
    <source>
        <dbReference type="ARBA" id="ARBA00022679"/>
    </source>
</evidence>
<evidence type="ECO:0000313" key="6">
    <source>
        <dbReference type="Proteomes" id="UP001144036"/>
    </source>
</evidence>
<feature type="domain" description="N-acetyltransferase" evidence="4">
    <location>
        <begin position="11"/>
        <end position="179"/>
    </location>
</feature>
<dbReference type="Gene3D" id="3.40.630.30">
    <property type="match status" value="1"/>
</dbReference>
<evidence type="ECO:0000259" key="4">
    <source>
        <dbReference type="PROSITE" id="PS51186"/>
    </source>
</evidence>
<dbReference type="InterPro" id="IPR000182">
    <property type="entry name" value="GNAT_dom"/>
</dbReference>
<sequence length="184" mass="20326">MTGEVALGGGVVLRPLAPDDAEALAAAYVRNRDHLRRWEPRRAEEFFTATGQVARVEDMLKSRDEGRMFPWVLADGPLIAGVVNLNDIVLGAFRNGHLGYWVDAGHTGRGLATAAVREVCREAAGTLGLHRVQAGTLLDNDRSQRVLRRCGFEEIGVARKYLRIDGEWRDHLLFERILDDGPAG</sequence>
<dbReference type="InterPro" id="IPR016181">
    <property type="entry name" value="Acyl_CoA_acyltransferase"/>
</dbReference>
<protein>
    <submittedName>
        <fullName evidence="5">GNAT family protein</fullName>
    </submittedName>
</protein>
<evidence type="ECO:0000256" key="2">
    <source>
        <dbReference type="ARBA" id="ARBA00023315"/>
    </source>
</evidence>